<feature type="chain" id="PRO_5043470162" evidence="1">
    <location>
        <begin position="21"/>
        <end position="151"/>
    </location>
</feature>
<evidence type="ECO:0000256" key="1">
    <source>
        <dbReference type="SAM" id="SignalP"/>
    </source>
</evidence>
<name>A0AAU6PZX5_9DEIO</name>
<keyword evidence="1" id="KW-0732">Signal</keyword>
<accession>A0AAU6PZX5</accession>
<dbReference type="AlphaFoldDB" id="A0AAU6PZX5"/>
<evidence type="ECO:0000313" key="2">
    <source>
        <dbReference type="EMBL" id="WYF43627.1"/>
    </source>
</evidence>
<organism evidence="2">
    <name type="scientific">Deinococcus sp. VB142</name>
    <dbReference type="NCBI Taxonomy" id="3112952"/>
    <lineage>
        <taxon>Bacteria</taxon>
        <taxon>Thermotogati</taxon>
        <taxon>Deinococcota</taxon>
        <taxon>Deinococci</taxon>
        <taxon>Deinococcales</taxon>
        <taxon>Deinococcaceae</taxon>
        <taxon>Deinococcus</taxon>
    </lineage>
</organism>
<sequence>MKRTSLALLSLLALTAPAQALKLVVWDPELKSKVAYGETSGGRFNVKYDKDYSGPVVALFSQSEDEKAKGTYSGLRSSYAGVLRGGQLLIDNEASTSARSSTNLLPLPRLLQPYKLSVNIQPTSLLLPLSNTLLVQADGSWCAAGGAGTLG</sequence>
<proteinExistence type="predicted"/>
<gene>
    <name evidence="2" type="ORF">WDJ50_09360</name>
</gene>
<protein>
    <submittedName>
        <fullName evidence="2">Uncharacterized protein</fullName>
    </submittedName>
</protein>
<dbReference type="RefSeq" id="WP_303101726.1">
    <property type="nucleotide sequence ID" value="NZ_CP149782.1"/>
</dbReference>
<reference evidence="2" key="1">
    <citation type="submission" date="2024-03" db="EMBL/GenBank/DDBJ databases">
        <title>Deinococcus weizhi sp. nov., isolated from human skin.</title>
        <authorList>
            <person name="Wei Z."/>
            <person name="Tian F."/>
            <person name="Yang C."/>
            <person name="Xin L.T."/>
            <person name="Wen Z.J."/>
            <person name="Lan K.C."/>
            <person name="Yu L."/>
            <person name="Zhe W."/>
            <person name="Dan F.D."/>
            <person name="Jun W."/>
            <person name="Rui Z."/>
            <person name="Yong X.J."/>
            <person name="Ting Y."/>
            <person name="Wei X."/>
            <person name="Xu Z.G."/>
            <person name="Xin Z."/>
            <person name="Dong F.G."/>
            <person name="Ni X.M."/>
            <person name="Zheng M.G."/>
            <person name="Chun Y."/>
            <person name="Qian W.X."/>
        </authorList>
    </citation>
    <scope>NUCLEOTIDE SEQUENCE</scope>
    <source>
        <strain evidence="2">VB142</strain>
    </source>
</reference>
<feature type="signal peptide" evidence="1">
    <location>
        <begin position="1"/>
        <end position="20"/>
    </location>
</feature>
<dbReference type="EMBL" id="CP149782">
    <property type="protein sequence ID" value="WYF43627.1"/>
    <property type="molecule type" value="Genomic_DNA"/>
</dbReference>